<comment type="caution">
    <text evidence="1">The sequence shown here is derived from an EMBL/GenBank/DDBJ whole genome shotgun (WGS) entry which is preliminary data.</text>
</comment>
<organism evidence="1">
    <name type="scientific">Sesamum calycinum</name>
    <dbReference type="NCBI Taxonomy" id="2727403"/>
    <lineage>
        <taxon>Eukaryota</taxon>
        <taxon>Viridiplantae</taxon>
        <taxon>Streptophyta</taxon>
        <taxon>Embryophyta</taxon>
        <taxon>Tracheophyta</taxon>
        <taxon>Spermatophyta</taxon>
        <taxon>Magnoliopsida</taxon>
        <taxon>eudicotyledons</taxon>
        <taxon>Gunneridae</taxon>
        <taxon>Pentapetalae</taxon>
        <taxon>asterids</taxon>
        <taxon>lamiids</taxon>
        <taxon>Lamiales</taxon>
        <taxon>Pedaliaceae</taxon>
        <taxon>Sesamum</taxon>
    </lineage>
</organism>
<reference evidence="1" key="1">
    <citation type="submission" date="2020-06" db="EMBL/GenBank/DDBJ databases">
        <authorList>
            <person name="Li T."/>
            <person name="Hu X."/>
            <person name="Zhang T."/>
            <person name="Song X."/>
            <person name="Zhang H."/>
            <person name="Dai N."/>
            <person name="Sheng W."/>
            <person name="Hou X."/>
            <person name="Wei L."/>
        </authorList>
    </citation>
    <scope>NUCLEOTIDE SEQUENCE</scope>
    <source>
        <strain evidence="1">KEN8</strain>
        <tissue evidence="1">Leaf</tissue>
    </source>
</reference>
<sequence length="115" mass="12923">MWVIQIELCLVVAGSGNSFIWRSILAARDLIVTGSHWQISNGYHVKIWTDRSIPSPITFQVITAPNTLSLQASVNELMREDGDWNEETVREIFRLEDVSAILAIPLVEGGQDCLR</sequence>
<reference evidence="1" key="2">
    <citation type="journal article" date="2024" name="Plant">
        <title>Genomic evolution and insights into agronomic trait innovations of Sesamum species.</title>
        <authorList>
            <person name="Miao H."/>
            <person name="Wang L."/>
            <person name="Qu L."/>
            <person name="Liu H."/>
            <person name="Sun Y."/>
            <person name="Le M."/>
            <person name="Wang Q."/>
            <person name="Wei S."/>
            <person name="Zheng Y."/>
            <person name="Lin W."/>
            <person name="Duan Y."/>
            <person name="Cao H."/>
            <person name="Xiong S."/>
            <person name="Wang X."/>
            <person name="Wei L."/>
            <person name="Li C."/>
            <person name="Ma Q."/>
            <person name="Ju M."/>
            <person name="Zhao R."/>
            <person name="Li G."/>
            <person name="Mu C."/>
            <person name="Tian Q."/>
            <person name="Mei H."/>
            <person name="Zhang T."/>
            <person name="Gao T."/>
            <person name="Zhang H."/>
        </authorList>
    </citation>
    <scope>NUCLEOTIDE SEQUENCE</scope>
    <source>
        <strain evidence="1">KEN8</strain>
    </source>
</reference>
<dbReference type="AlphaFoldDB" id="A0AAW2RBD7"/>
<dbReference type="EMBL" id="JACGWM010000004">
    <property type="protein sequence ID" value="KAL0377101.1"/>
    <property type="molecule type" value="Genomic_DNA"/>
</dbReference>
<evidence type="ECO:0000313" key="1">
    <source>
        <dbReference type="EMBL" id="KAL0377101.1"/>
    </source>
</evidence>
<proteinExistence type="predicted"/>
<protein>
    <submittedName>
        <fullName evidence="1">Uncharacterized protein</fullName>
    </submittedName>
</protein>
<accession>A0AAW2RBD7</accession>
<gene>
    <name evidence="1" type="ORF">Scaly_0827700</name>
</gene>
<name>A0AAW2RBD7_9LAMI</name>